<evidence type="ECO:0000313" key="2">
    <source>
        <dbReference type="Proteomes" id="UP000557217"/>
    </source>
</evidence>
<gene>
    <name evidence="1" type="ORF">HNR36_000328</name>
</gene>
<sequence>MLSNKERKNMVQFLVKYFGLEPIQLVNISDRMLEATYDFAYSRFEMETDI</sequence>
<protein>
    <recommendedName>
        <fullName evidence="3">BH0509 family protein</fullName>
    </recommendedName>
</protein>
<dbReference type="EMBL" id="JACHGZ010000002">
    <property type="protein sequence ID" value="MBB5147946.1"/>
    <property type="molecule type" value="Genomic_DNA"/>
</dbReference>
<keyword evidence="2" id="KW-1185">Reference proteome</keyword>
<dbReference type="Proteomes" id="UP000557217">
    <property type="component" value="Unassembled WGS sequence"/>
</dbReference>
<dbReference type="RefSeq" id="WP_168411853.1">
    <property type="nucleotide sequence ID" value="NZ_AP018335.1"/>
</dbReference>
<dbReference type="AlphaFoldDB" id="A0A840PYL6"/>
<name>A0A840PYL6_URETH</name>
<accession>A0A840PYL6</accession>
<evidence type="ECO:0000313" key="1">
    <source>
        <dbReference type="EMBL" id="MBB5147946.1"/>
    </source>
</evidence>
<evidence type="ECO:0008006" key="3">
    <source>
        <dbReference type="Google" id="ProtNLM"/>
    </source>
</evidence>
<comment type="caution">
    <text evidence="1">The sequence shown here is derived from an EMBL/GenBank/DDBJ whole genome shotgun (WGS) entry which is preliminary data.</text>
</comment>
<reference evidence="1 2" key="1">
    <citation type="submission" date="2020-08" db="EMBL/GenBank/DDBJ databases">
        <title>Genomic Encyclopedia of Type Strains, Phase IV (KMG-IV): sequencing the most valuable type-strain genomes for metagenomic binning, comparative biology and taxonomic classification.</title>
        <authorList>
            <person name="Goeker M."/>
        </authorList>
    </citation>
    <scope>NUCLEOTIDE SEQUENCE [LARGE SCALE GENOMIC DNA]</scope>
    <source>
        <strain evidence="1 2">DSM 10633</strain>
    </source>
</reference>
<organism evidence="1 2">
    <name type="scientific">Ureibacillus thermosphaericus</name>
    <dbReference type="NCBI Taxonomy" id="51173"/>
    <lineage>
        <taxon>Bacteria</taxon>
        <taxon>Bacillati</taxon>
        <taxon>Bacillota</taxon>
        <taxon>Bacilli</taxon>
        <taxon>Bacillales</taxon>
        <taxon>Caryophanaceae</taxon>
        <taxon>Ureibacillus</taxon>
    </lineage>
</organism>
<proteinExistence type="predicted"/>